<sequence length="323" mass="38028">MKKINLDNDYKKQNYQLNIEVMEKNLEMLQSSCDTITAQRDMAEDNLTKFSHNAQKNKKNYELCIESLKNELCTKTNDLINSLEEKDDLLEETSNQKKIIYNLKSKLQHEHEKFQQLEERNLECMERKEATFKQLHEDMNYDNLEYKDKNIKLKIEITILIDNNNNLVSQLNEEKSRFKIKEVEAIANKVLSKGVEENLQSKILKNKKILFLSRQRREALAKLKVKPLFCNQAIEDWKRPNLNIERRRTNSNIGTDPIIENQQEPIHGEESSQFQNQFQLLGRPMHQYQDLNTEIEDEEVEEEVTNLKPGAPISTEEANDGTI</sequence>
<feature type="region of interest" description="Disordered" evidence="2">
    <location>
        <begin position="297"/>
        <end position="323"/>
    </location>
</feature>
<dbReference type="InParanoid" id="A0A2K1KT97"/>
<organism evidence="3">
    <name type="scientific">Physcomitrium patens</name>
    <name type="common">Spreading-leaved earth moss</name>
    <name type="synonym">Physcomitrella patens</name>
    <dbReference type="NCBI Taxonomy" id="3218"/>
    <lineage>
        <taxon>Eukaryota</taxon>
        <taxon>Viridiplantae</taxon>
        <taxon>Streptophyta</taxon>
        <taxon>Embryophyta</taxon>
        <taxon>Bryophyta</taxon>
        <taxon>Bryophytina</taxon>
        <taxon>Bryopsida</taxon>
        <taxon>Funariidae</taxon>
        <taxon>Funariales</taxon>
        <taxon>Funariaceae</taxon>
        <taxon>Physcomitrium</taxon>
    </lineage>
</organism>
<evidence type="ECO:0000256" key="1">
    <source>
        <dbReference type="SAM" id="Coils"/>
    </source>
</evidence>
<dbReference type="Proteomes" id="UP000006727">
    <property type="component" value="Chromosome 3"/>
</dbReference>
<evidence type="ECO:0000313" key="4">
    <source>
        <dbReference type="EnsemblPlants" id="Pp3c3_4916V3.1"/>
    </source>
</evidence>
<gene>
    <name evidence="3" type="ORF">PHYPA_004008</name>
</gene>
<feature type="coiled-coil region" evidence="1">
    <location>
        <begin position="12"/>
        <end position="71"/>
    </location>
</feature>
<keyword evidence="5" id="KW-1185">Reference proteome</keyword>
<name>A0A2K1KT97_PHYPA</name>
<reference evidence="4" key="3">
    <citation type="submission" date="2020-12" db="UniProtKB">
        <authorList>
            <consortium name="EnsemblPlants"/>
        </authorList>
    </citation>
    <scope>IDENTIFICATION</scope>
</reference>
<dbReference type="EnsemblPlants" id="Pp3c3_4916V3.1">
    <property type="protein sequence ID" value="Pp3c3_4916V3.1"/>
    <property type="gene ID" value="Pp3c3_4916"/>
</dbReference>
<proteinExistence type="predicted"/>
<evidence type="ECO:0000313" key="3">
    <source>
        <dbReference type="EMBL" id="PNR57015.1"/>
    </source>
</evidence>
<accession>A0A2K1KT97</accession>
<reference evidence="3 5" key="1">
    <citation type="journal article" date="2008" name="Science">
        <title>The Physcomitrella genome reveals evolutionary insights into the conquest of land by plants.</title>
        <authorList>
            <person name="Rensing S."/>
            <person name="Lang D."/>
            <person name="Zimmer A."/>
            <person name="Terry A."/>
            <person name="Salamov A."/>
            <person name="Shapiro H."/>
            <person name="Nishiyama T."/>
            <person name="Perroud P.-F."/>
            <person name="Lindquist E."/>
            <person name="Kamisugi Y."/>
            <person name="Tanahashi T."/>
            <person name="Sakakibara K."/>
            <person name="Fujita T."/>
            <person name="Oishi K."/>
            <person name="Shin-I T."/>
            <person name="Kuroki Y."/>
            <person name="Toyoda A."/>
            <person name="Suzuki Y."/>
            <person name="Hashimoto A."/>
            <person name="Yamaguchi K."/>
            <person name="Sugano A."/>
            <person name="Kohara Y."/>
            <person name="Fujiyama A."/>
            <person name="Anterola A."/>
            <person name="Aoki S."/>
            <person name="Ashton N."/>
            <person name="Barbazuk W.B."/>
            <person name="Barker E."/>
            <person name="Bennetzen J."/>
            <person name="Bezanilla M."/>
            <person name="Blankenship R."/>
            <person name="Cho S.H."/>
            <person name="Dutcher S."/>
            <person name="Estelle M."/>
            <person name="Fawcett J.A."/>
            <person name="Gundlach H."/>
            <person name="Hanada K."/>
            <person name="Heyl A."/>
            <person name="Hicks K.A."/>
            <person name="Hugh J."/>
            <person name="Lohr M."/>
            <person name="Mayer K."/>
            <person name="Melkozernov A."/>
            <person name="Murata T."/>
            <person name="Nelson D."/>
            <person name="Pils B."/>
            <person name="Prigge M."/>
            <person name="Reiss B."/>
            <person name="Renner T."/>
            <person name="Rombauts S."/>
            <person name="Rushton P."/>
            <person name="Sanderfoot A."/>
            <person name="Schween G."/>
            <person name="Shiu S.-H."/>
            <person name="Stueber K."/>
            <person name="Theodoulou F.L."/>
            <person name="Tu H."/>
            <person name="Van de Peer Y."/>
            <person name="Verrier P.J."/>
            <person name="Waters E."/>
            <person name="Wood A."/>
            <person name="Yang L."/>
            <person name="Cove D."/>
            <person name="Cuming A."/>
            <person name="Hasebe M."/>
            <person name="Lucas S."/>
            <person name="Mishler D.B."/>
            <person name="Reski R."/>
            <person name="Grigoriev I."/>
            <person name="Quatrano R.S."/>
            <person name="Boore J.L."/>
        </authorList>
    </citation>
    <scope>NUCLEOTIDE SEQUENCE [LARGE SCALE GENOMIC DNA]</scope>
    <source>
        <strain evidence="4 5">cv. Gransden 2004</strain>
    </source>
</reference>
<evidence type="ECO:0000313" key="5">
    <source>
        <dbReference type="Proteomes" id="UP000006727"/>
    </source>
</evidence>
<reference evidence="3 5" key="2">
    <citation type="journal article" date="2018" name="Plant J.">
        <title>The Physcomitrella patens chromosome-scale assembly reveals moss genome structure and evolution.</title>
        <authorList>
            <person name="Lang D."/>
            <person name="Ullrich K.K."/>
            <person name="Murat F."/>
            <person name="Fuchs J."/>
            <person name="Jenkins J."/>
            <person name="Haas F.B."/>
            <person name="Piednoel M."/>
            <person name="Gundlach H."/>
            <person name="Van Bel M."/>
            <person name="Meyberg R."/>
            <person name="Vives C."/>
            <person name="Morata J."/>
            <person name="Symeonidi A."/>
            <person name="Hiss M."/>
            <person name="Muchero W."/>
            <person name="Kamisugi Y."/>
            <person name="Saleh O."/>
            <person name="Blanc G."/>
            <person name="Decker E.L."/>
            <person name="van Gessel N."/>
            <person name="Grimwood J."/>
            <person name="Hayes R.D."/>
            <person name="Graham S.W."/>
            <person name="Gunter L.E."/>
            <person name="McDaniel S.F."/>
            <person name="Hoernstein S.N.W."/>
            <person name="Larsson A."/>
            <person name="Li F.W."/>
            <person name="Perroud P.F."/>
            <person name="Phillips J."/>
            <person name="Ranjan P."/>
            <person name="Rokshar D.S."/>
            <person name="Rothfels C.J."/>
            <person name="Schneider L."/>
            <person name="Shu S."/>
            <person name="Stevenson D.W."/>
            <person name="Thummler F."/>
            <person name="Tillich M."/>
            <person name="Villarreal Aguilar J.C."/>
            <person name="Widiez T."/>
            <person name="Wong G.K."/>
            <person name="Wymore A."/>
            <person name="Zhang Y."/>
            <person name="Zimmer A.D."/>
            <person name="Quatrano R.S."/>
            <person name="Mayer K.F.X."/>
            <person name="Goodstein D."/>
            <person name="Casacuberta J.M."/>
            <person name="Vandepoele K."/>
            <person name="Reski R."/>
            <person name="Cuming A.C."/>
            <person name="Tuskan G.A."/>
            <person name="Maumus F."/>
            <person name="Salse J."/>
            <person name="Schmutz J."/>
            <person name="Rensing S.A."/>
        </authorList>
    </citation>
    <scope>NUCLEOTIDE SEQUENCE [LARGE SCALE GENOMIC DNA]</scope>
    <source>
        <strain evidence="4 5">cv. Gransden 2004</strain>
    </source>
</reference>
<dbReference type="Gramene" id="Pp3c3_4916V3.1">
    <property type="protein sequence ID" value="Pp3c3_4916V3.1"/>
    <property type="gene ID" value="Pp3c3_4916"/>
</dbReference>
<dbReference type="EMBL" id="ABEU02000003">
    <property type="protein sequence ID" value="PNR57015.1"/>
    <property type="molecule type" value="Genomic_DNA"/>
</dbReference>
<dbReference type="AlphaFoldDB" id="A0A2K1KT97"/>
<protein>
    <submittedName>
        <fullName evidence="3 4">Uncharacterized protein</fullName>
    </submittedName>
</protein>
<evidence type="ECO:0000256" key="2">
    <source>
        <dbReference type="SAM" id="MobiDB-lite"/>
    </source>
</evidence>
<keyword evidence="1" id="KW-0175">Coiled coil</keyword>